<protein>
    <submittedName>
        <fullName evidence="2">Uncharacterized protein</fullName>
    </submittedName>
</protein>
<evidence type="ECO:0000313" key="2">
    <source>
        <dbReference type="EMBL" id="KAK3261269.1"/>
    </source>
</evidence>
<dbReference type="InterPro" id="IPR017956">
    <property type="entry name" value="AT_hook_DNA-bd_motif"/>
</dbReference>
<dbReference type="AlphaFoldDB" id="A0AAE0FKB8"/>
<accession>A0AAE0FKB8</accession>
<feature type="compositionally biased region" description="Polar residues" evidence="1">
    <location>
        <begin position="170"/>
        <end position="190"/>
    </location>
</feature>
<evidence type="ECO:0000256" key="1">
    <source>
        <dbReference type="SAM" id="MobiDB-lite"/>
    </source>
</evidence>
<feature type="compositionally biased region" description="Low complexity" evidence="1">
    <location>
        <begin position="147"/>
        <end position="158"/>
    </location>
</feature>
<reference evidence="2 3" key="1">
    <citation type="journal article" date="2015" name="Genome Biol. Evol.">
        <title>Comparative Genomics of a Bacterivorous Green Alga Reveals Evolutionary Causalities and Consequences of Phago-Mixotrophic Mode of Nutrition.</title>
        <authorList>
            <person name="Burns J.A."/>
            <person name="Paasch A."/>
            <person name="Narechania A."/>
            <person name="Kim E."/>
        </authorList>
    </citation>
    <scope>NUCLEOTIDE SEQUENCE [LARGE SCALE GENOMIC DNA]</scope>
    <source>
        <strain evidence="2 3">PLY_AMNH</strain>
    </source>
</reference>
<gene>
    <name evidence="2" type="ORF">CYMTET_29817</name>
</gene>
<proteinExistence type="predicted"/>
<organism evidence="2 3">
    <name type="scientific">Cymbomonas tetramitiformis</name>
    <dbReference type="NCBI Taxonomy" id="36881"/>
    <lineage>
        <taxon>Eukaryota</taxon>
        <taxon>Viridiplantae</taxon>
        <taxon>Chlorophyta</taxon>
        <taxon>Pyramimonadophyceae</taxon>
        <taxon>Pyramimonadales</taxon>
        <taxon>Pyramimonadaceae</taxon>
        <taxon>Cymbomonas</taxon>
    </lineage>
</organism>
<keyword evidence="3" id="KW-1185">Reference proteome</keyword>
<sequence>MDLVEVGVPRMEYVKGALLLVPDALSRRADYAVKTPRDGLKEAGVVDVKTDLPKDPLSVLDAKDLFEDSPPAARPQWLAAIEAWVDGAETLQRAERAIENYSLSSGATGGTGATVVKRGPGRPPKHPAQQQEAPALKTQQPDARPVAAATGLEAPALAKRGPGRPRKHPAQQQEAPALKTQQQEARSQLRQEAPTLKLQQSADRQGWKVRNEVYQRLQTLYGKLDIDVNWGTMDDSDTQWRGKHVWCTPPYSSSSDTAVVEAMLQKYVHEWRADPSSASAVFLLPDIQNRLPQWRKLFRMTGMRIEEVIPTHDAHGMGR</sequence>
<dbReference type="SMART" id="SM00384">
    <property type="entry name" value="AT_hook"/>
    <property type="match status" value="2"/>
</dbReference>
<feature type="region of interest" description="Disordered" evidence="1">
    <location>
        <begin position="103"/>
        <end position="204"/>
    </location>
</feature>
<feature type="compositionally biased region" description="Polar residues" evidence="1">
    <location>
        <begin position="128"/>
        <end position="141"/>
    </location>
</feature>
<name>A0AAE0FKB8_9CHLO</name>
<dbReference type="EMBL" id="LGRX02017032">
    <property type="protein sequence ID" value="KAK3261269.1"/>
    <property type="molecule type" value="Genomic_DNA"/>
</dbReference>
<dbReference type="Proteomes" id="UP001190700">
    <property type="component" value="Unassembled WGS sequence"/>
</dbReference>
<evidence type="ECO:0000313" key="3">
    <source>
        <dbReference type="Proteomes" id="UP001190700"/>
    </source>
</evidence>
<comment type="caution">
    <text evidence="2">The sequence shown here is derived from an EMBL/GenBank/DDBJ whole genome shotgun (WGS) entry which is preliminary data.</text>
</comment>
<dbReference type="GO" id="GO:0003677">
    <property type="term" value="F:DNA binding"/>
    <property type="evidence" value="ECO:0007669"/>
    <property type="project" value="InterPro"/>
</dbReference>